<dbReference type="InterPro" id="IPR029060">
    <property type="entry name" value="PIN-like_dom_sf"/>
</dbReference>
<dbReference type="Gene3D" id="3.40.50.1010">
    <property type="entry name" value="5'-nuclease"/>
    <property type="match status" value="1"/>
</dbReference>
<sequence>MAMPSVWELHYGAAYTESENERCRIRTLMLLSPLVERSEETARRGAKLLAAADRSPGGESGENTEDGLIEAVADRFDEPVLTATVDDFQKLGVDVQT</sequence>
<keyword evidence="2" id="KW-1185">Reference proteome</keyword>
<evidence type="ECO:0000313" key="1">
    <source>
        <dbReference type="EMBL" id="MFC6722985.1"/>
    </source>
</evidence>
<dbReference type="SUPFAM" id="SSF88723">
    <property type="entry name" value="PIN domain-like"/>
    <property type="match status" value="1"/>
</dbReference>
<accession>A0ABD5RU73</accession>
<dbReference type="EMBL" id="JBHSWU010000002">
    <property type="protein sequence ID" value="MFC6722985.1"/>
    <property type="molecule type" value="Genomic_DNA"/>
</dbReference>
<evidence type="ECO:0000313" key="2">
    <source>
        <dbReference type="Proteomes" id="UP001596328"/>
    </source>
</evidence>
<proteinExistence type="predicted"/>
<organism evidence="1 2">
    <name type="scientific">Halobium palmae</name>
    <dbReference type="NCBI Taxonomy" id="1776492"/>
    <lineage>
        <taxon>Archaea</taxon>
        <taxon>Methanobacteriati</taxon>
        <taxon>Methanobacteriota</taxon>
        <taxon>Stenosarchaea group</taxon>
        <taxon>Halobacteria</taxon>
        <taxon>Halobacteriales</taxon>
        <taxon>Haloferacaceae</taxon>
        <taxon>Halobium</taxon>
    </lineage>
</organism>
<dbReference type="Proteomes" id="UP001596328">
    <property type="component" value="Unassembled WGS sequence"/>
</dbReference>
<gene>
    <name evidence="1" type="ORF">ACFQE1_00950</name>
</gene>
<comment type="caution">
    <text evidence="1">The sequence shown here is derived from an EMBL/GenBank/DDBJ whole genome shotgun (WGS) entry which is preliminary data.</text>
</comment>
<dbReference type="AlphaFoldDB" id="A0ABD5RU73"/>
<name>A0ABD5RU73_9EURY</name>
<protein>
    <submittedName>
        <fullName evidence="1">Type II toxin-antitoxin system VapC family toxin</fullName>
    </submittedName>
</protein>
<reference evidence="1 2" key="1">
    <citation type="journal article" date="2019" name="Int. J. Syst. Evol. Microbiol.">
        <title>The Global Catalogue of Microorganisms (GCM) 10K type strain sequencing project: providing services to taxonomists for standard genome sequencing and annotation.</title>
        <authorList>
            <consortium name="The Broad Institute Genomics Platform"/>
            <consortium name="The Broad Institute Genome Sequencing Center for Infectious Disease"/>
            <person name="Wu L."/>
            <person name="Ma J."/>
        </authorList>
    </citation>
    <scope>NUCLEOTIDE SEQUENCE [LARGE SCALE GENOMIC DNA]</scope>
    <source>
        <strain evidence="1 2">NBRC 111368</strain>
    </source>
</reference>